<dbReference type="SUPFAM" id="SSF55681">
    <property type="entry name" value="Class II aaRS and biotin synthetases"/>
    <property type="match status" value="1"/>
</dbReference>
<proteinExistence type="predicted"/>
<evidence type="ECO:0000259" key="1">
    <source>
        <dbReference type="PROSITE" id="PS50862"/>
    </source>
</evidence>
<feature type="domain" description="Aminoacyl-transfer RNA synthetases class-II family profile" evidence="1">
    <location>
        <begin position="8"/>
        <end position="180"/>
    </location>
</feature>
<dbReference type="EMBL" id="DRUB01000176">
    <property type="protein sequence ID" value="HHR96909.1"/>
    <property type="molecule type" value="Genomic_DNA"/>
</dbReference>
<dbReference type="AlphaFoldDB" id="A0A7C5UUB8"/>
<comment type="caution">
    <text evidence="2">The sequence shown here is derived from an EMBL/GenBank/DDBJ whole genome shotgun (WGS) entry which is preliminary data.</text>
</comment>
<sequence>MKWFDQSGPSYRWESGGIHGIERVIEFHRIEVVWLGKPEDVIRIRNELLQRYEYFMDQVLEIEWRMAWVTPWFYEQSGAIHESKEGIIDINRPGTVDFEAWLPYRGEREEDRNWLEIGNISIHGTKFTEPFKIKHNKGETLWSGCSGFGSERWLVALLAQKGFDVDDWPKKFVEYVKATPFPRSLNTVTYPKTKNGKELLLKIINSFKW</sequence>
<accession>A0A7C5UUB8</accession>
<evidence type="ECO:0000313" key="2">
    <source>
        <dbReference type="EMBL" id="HHR96909.1"/>
    </source>
</evidence>
<name>A0A7C5UUB8_9CREN</name>
<protein>
    <recommendedName>
        <fullName evidence="1">Aminoacyl-transfer RNA synthetases class-II family profile domain-containing protein</fullName>
    </recommendedName>
</protein>
<reference evidence="2" key="1">
    <citation type="journal article" date="2020" name="mSystems">
        <title>Genome- and Community-Level Interaction Insights into Carbon Utilization and Element Cycling Functions of Hydrothermarchaeota in Hydrothermal Sediment.</title>
        <authorList>
            <person name="Zhou Z."/>
            <person name="Liu Y."/>
            <person name="Xu W."/>
            <person name="Pan J."/>
            <person name="Luo Z.H."/>
            <person name="Li M."/>
        </authorList>
    </citation>
    <scope>NUCLEOTIDE SEQUENCE [LARGE SCALE GENOMIC DNA]</scope>
    <source>
        <strain evidence="2">SpSt-1</strain>
    </source>
</reference>
<dbReference type="InterPro" id="IPR045864">
    <property type="entry name" value="aa-tRNA-synth_II/BPL/LPL"/>
</dbReference>
<gene>
    <name evidence="2" type="ORF">ENL47_08990</name>
</gene>
<dbReference type="PROSITE" id="PS50862">
    <property type="entry name" value="AA_TRNA_LIGASE_II"/>
    <property type="match status" value="1"/>
</dbReference>
<dbReference type="InterPro" id="IPR006195">
    <property type="entry name" value="aa-tRNA-synth_II"/>
</dbReference>
<organism evidence="2">
    <name type="scientific">Ignisphaera aggregans</name>
    <dbReference type="NCBI Taxonomy" id="334771"/>
    <lineage>
        <taxon>Archaea</taxon>
        <taxon>Thermoproteota</taxon>
        <taxon>Thermoprotei</taxon>
        <taxon>Desulfurococcales</taxon>
        <taxon>Desulfurococcaceae</taxon>
        <taxon>Ignisphaera</taxon>
    </lineage>
</organism>
<dbReference type="Gene3D" id="3.30.930.10">
    <property type="entry name" value="Bira Bifunctional Protein, Domain 2"/>
    <property type="match status" value="1"/>
</dbReference>